<dbReference type="SUPFAM" id="SSF52172">
    <property type="entry name" value="CheY-like"/>
    <property type="match status" value="3"/>
</dbReference>
<dbReference type="InterPro" id="IPR001789">
    <property type="entry name" value="Sig_transdc_resp-reg_receiver"/>
</dbReference>
<dbReference type="GO" id="GO:0006355">
    <property type="term" value="P:regulation of DNA-templated transcription"/>
    <property type="evidence" value="ECO:0007669"/>
    <property type="project" value="InterPro"/>
</dbReference>
<evidence type="ECO:0000256" key="3">
    <source>
        <dbReference type="PROSITE-ProRule" id="PRU01091"/>
    </source>
</evidence>
<protein>
    <submittedName>
        <fullName evidence="7">Multi-component transcriptional regulator, winged helix family</fullName>
    </submittedName>
</protein>
<dbReference type="eggNOG" id="COG3706">
    <property type="taxonomic scope" value="Bacteria"/>
</dbReference>
<keyword evidence="1 3" id="KW-0238">DNA-binding</keyword>
<keyword evidence="8" id="KW-1185">Reference proteome</keyword>
<feature type="domain" description="GGDEF" evidence="5">
    <location>
        <begin position="655"/>
        <end position="789"/>
    </location>
</feature>
<dbReference type="InterPro" id="IPR039420">
    <property type="entry name" value="WalR-like"/>
</dbReference>
<dbReference type="GO" id="GO:0032993">
    <property type="term" value="C:protein-DNA complex"/>
    <property type="evidence" value="ECO:0007669"/>
    <property type="project" value="TreeGrafter"/>
</dbReference>
<feature type="domain" description="Response regulatory" evidence="4">
    <location>
        <begin position="2"/>
        <end position="116"/>
    </location>
</feature>
<proteinExistence type="predicted"/>
<gene>
    <name evidence="7" type="ordered locus">PCC7424_2752</name>
</gene>
<evidence type="ECO:0000259" key="6">
    <source>
        <dbReference type="PROSITE" id="PS51755"/>
    </source>
</evidence>
<dbReference type="Proteomes" id="UP000002384">
    <property type="component" value="Chromosome"/>
</dbReference>
<dbReference type="InterPro" id="IPR001867">
    <property type="entry name" value="OmpR/PhoB-type_DNA-bd"/>
</dbReference>
<dbReference type="PROSITE" id="PS50887">
    <property type="entry name" value="GGDEF"/>
    <property type="match status" value="1"/>
</dbReference>
<feature type="domain" description="OmpR/PhoB-type" evidence="6">
    <location>
        <begin position="124"/>
        <end position="223"/>
    </location>
</feature>
<reference evidence="8" key="1">
    <citation type="journal article" date="2011" name="MBio">
        <title>Novel metabolic attributes of the genus Cyanothece, comprising a group of unicellular nitrogen-fixing Cyanobacteria.</title>
        <authorList>
            <person name="Bandyopadhyay A."/>
            <person name="Elvitigala T."/>
            <person name="Welsh E."/>
            <person name="Stockel J."/>
            <person name="Liberton M."/>
            <person name="Min H."/>
            <person name="Sherman L.A."/>
            <person name="Pakrasi H.B."/>
        </authorList>
    </citation>
    <scope>NUCLEOTIDE SEQUENCE [LARGE SCALE GENOMIC DNA]</scope>
    <source>
        <strain evidence="8">PCC 7424</strain>
    </source>
</reference>
<dbReference type="SUPFAM" id="SSF47226">
    <property type="entry name" value="Histidine-containing phosphotransfer domain, HPT domain"/>
    <property type="match status" value="1"/>
</dbReference>
<feature type="modified residue" description="4-aspartylphosphate" evidence="2">
    <location>
        <position position="548"/>
    </location>
</feature>
<feature type="domain" description="Response regulatory" evidence="4">
    <location>
        <begin position="374"/>
        <end position="490"/>
    </location>
</feature>
<feature type="domain" description="Response regulatory" evidence="4">
    <location>
        <begin position="499"/>
        <end position="615"/>
    </location>
</feature>
<dbReference type="eggNOG" id="COG2204">
    <property type="taxonomic scope" value="Bacteria"/>
</dbReference>
<name>B7K7W8_GLOC7</name>
<dbReference type="NCBIfam" id="TIGR00254">
    <property type="entry name" value="GGDEF"/>
    <property type="match status" value="1"/>
</dbReference>
<dbReference type="EMBL" id="CP001291">
    <property type="protein sequence ID" value="ACK71164.1"/>
    <property type="molecule type" value="Genomic_DNA"/>
</dbReference>
<dbReference type="InterPro" id="IPR011006">
    <property type="entry name" value="CheY-like_superfamily"/>
</dbReference>
<dbReference type="PANTHER" id="PTHR48111">
    <property type="entry name" value="REGULATOR OF RPOS"/>
    <property type="match status" value="1"/>
</dbReference>
<evidence type="ECO:0000256" key="1">
    <source>
        <dbReference type="ARBA" id="ARBA00023125"/>
    </source>
</evidence>
<organism evidence="7 8">
    <name type="scientific">Gloeothece citriformis (strain PCC 7424)</name>
    <name type="common">Cyanothece sp. (strain PCC 7424)</name>
    <dbReference type="NCBI Taxonomy" id="65393"/>
    <lineage>
        <taxon>Bacteria</taxon>
        <taxon>Bacillati</taxon>
        <taxon>Cyanobacteriota</taxon>
        <taxon>Cyanophyceae</taxon>
        <taxon>Oscillatoriophycideae</taxon>
        <taxon>Chroococcales</taxon>
        <taxon>Aphanothecaceae</taxon>
        <taxon>Gloeothece</taxon>
        <taxon>Gloeothece citriformis</taxon>
    </lineage>
</organism>
<feature type="DNA-binding region" description="OmpR/PhoB-type" evidence="3">
    <location>
        <begin position="124"/>
        <end position="223"/>
    </location>
</feature>
<dbReference type="InterPro" id="IPR008207">
    <property type="entry name" value="Sig_transdc_His_kin_Hpt_dom"/>
</dbReference>
<dbReference type="HOGENOM" id="CLU_000445_11_38_3"/>
<dbReference type="CDD" id="cd01949">
    <property type="entry name" value="GGDEF"/>
    <property type="match status" value="1"/>
</dbReference>
<dbReference type="Gene3D" id="6.10.250.690">
    <property type="match status" value="1"/>
</dbReference>
<dbReference type="SMART" id="SM00267">
    <property type="entry name" value="GGDEF"/>
    <property type="match status" value="1"/>
</dbReference>
<dbReference type="AlphaFoldDB" id="B7K7W8"/>
<dbReference type="Pfam" id="PF00990">
    <property type="entry name" value="GGDEF"/>
    <property type="match status" value="1"/>
</dbReference>
<dbReference type="PANTHER" id="PTHR48111:SF15">
    <property type="entry name" value="OMPR SUBFAMILY"/>
    <property type="match status" value="1"/>
</dbReference>
<dbReference type="InterPro" id="IPR029787">
    <property type="entry name" value="Nucleotide_cyclase"/>
</dbReference>
<dbReference type="PROSITE" id="PS51755">
    <property type="entry name" value="OMPR_PHOB"/>
    <property type="match status" value="1"/>
</dbReference>
<dbReference type="Pfam" id="PF00072">
    <property type="entry name" value="Response_reg"/>
    <property type="match status" value="3"/>
</dbReference>
<sequence>MKLLLVEDDQNLAEVIKEALKSQHYLVELATDGQTGLELAEMFEYDLIMLDLMLPKLDGIQFCQQRRKKGDLTPILLVTGQDDASCKVKALDAGADDYLVKPFNIQELLARVRALLRRGGLSSTPLLQWGPLNLNPSSCQVTYEGELIHLTAKEYGILELFLRNRNRIFSQSALIEHLWSFDEAPTENAVRTQIKSLRQKLKKAGASPNLIETVYGLGYRLNKNVLDQTSTDNNEETNSLKTTLSFKSVDQTIKTLWQHHREGYLKRITIIEQGLKNYSTTNDPELLKQEILTEAHILAGSLGSFGLKQASQQAKKIEHLLKVDYESGNLDEKKLSTLVKSLKHNLEKDTHQEQSDRDLKPFKLCPSYQRKNHHLLIVDNDFILVQSIVNQAKLWGLIPQVATDIAQAKEAIARSRPDVILLDMGFPDREEICLELLKDIRQLIPPIPTVITSDQNNFSVRVKVARLGAVGFLQKPLPPERIIETIVKVVQPTCFPTAKIMIVDDDPNLLKLIQFHLEPWGFSITLLEDPKLFWDILERTTPDLLILDVEMPEISGIELCQVVRNDPHWHHLPILFLSGHRESKFVSEGFQAGADDYIYKPIVDSELVTRILNRLERERQRRQLADIDSITGLASRSKSIHDISRMLRLAKRQGEHCCFVLLDVDHFQQINEQYGYPMGDEVLRRLGELLKQTFRNEDIVARWGGEEFVLGLYNLSLEGGMKRINDFLEIWSQEIFITSLEHTFQVTLSAGIAEYPSDGQTLQTLYQSAQKALYQAKTSQGDRVLTIQEFTSVYLDRYS</sequence>
<dbReference type="SUPFAM" id="SSF55073">
    <property type="entry name" value="Nucleotide cyclase"/>
    <property type="match status" value="1"/>
</dbReference>
<dbReference type="CDD" id="cd17574">
    <property type="entry name" value="REC_OmpR"/>
    <property type="match status" value="1"/>
</dbReference>
<evidence type="ECO:0000259" key="4">
    <source>
        <dbReference type="PROSITE" id="PS50110"/>
    </source>
</evidence>
<dbReference type="GO" id="GO:0000156">
    <property type="term" value="F:phosphorelay response regulator activity"/>
    <property type="evidence" value="ECO:0007669"/>
    <property type="project" value="TreeGrafter"/>
</dbReference>
<dbReference type="InterPro" id="IPR043128">
    <property type="entry name" value="Rev_trsase/Diguanyl_cyclase"/>
</dbReference>
<accession>B7K7W8</accession>
<dbReference type="Gene3D" id="1.10.10.10">
    <property type="entry name" value="Winged helix-like DNA-binding domain superfamily/Winged helix DNA-binding domain"/>
    <property type="match status" value="1"/>
</dbReference>
<dbReference type="Pfam" id="PF01627">
    <property type="entry name" value="Hpt"/>
    <property type="match status" value="1"/>
</dbReference>
<dbReference type="Gene3D" id="1.20.120.160">
    <property type="entry name" value="HPT domain"/>
    <property type="match status" value="1"/>
</dbReference>
<dbReference type="eggNOG" id="COG0745">
    <property type="taxonomic scope" value="Bacteria"/>
</dbReference>
<dbReference type="InterPro" id="IPR036641">
    <property type="entry name" value="HPT_dom_sf"/>
</dbReference>
<dbReference type="InterPro" id="IPR036388">
    <property type="entry name" value="WH-like_DNA-bd_sf"/>
</dbReference>
<dbReference type="Gene3D" id="3.30.70.270">
    <property type="match status" value="1"/>
</dbReference>
<dbReference type="GO" id="GO:0000976">
    <property type="term" value="F:transcription cis-regulatory region binding"/>
    <property type="evidence" value="ECO:0007669"/>
    <property type="project" value="TreeGrafter"/>
</dbReference>
<dbReference type="CDD" id="cd00383">
    <property type="entry name" value="trans_reg_C"/>
    <property type="match status" value="1"/>
</dbReference>
<dbReference type="OrthoDB" id="442759at2"/>
<dbReference type="RefSeq" id="WP_015954765.1">
    <property type="nucleotide sequence ID" value="NC_011729.1"/>
</dbReference>
<dbReference type="SMART" id="SM00448">
    <property type="entry name" value="REC"/>
    <property type="match status" value="3"/>
</dbReference>
<keyword evidence="2" id="KW-0597">Phosphoprotein</keyword>
<dbReference type="PROSITE" id="PS50110">
    <property type="entry name" value="RESPONSE_REGULATORY"/>
    <property type="match status" value="3"/>
</dbReference>
<dbReference type="SMART" id="SM00862">
    <property type="entry name" value="Trans_reg_C"/>
    <property type="match status" value="1"/>
</dbReference>
<dbReference type="KEGG" id="cyc:PCC7424_2752"/>
<dbReference type="CDD" id="cd00156">
    <property type="entry name" value="REC"/>
    <property type="match status" value="1"/>
</dbReference>
<dbReference type="Gene3D" id="3.40.50.2300">
    <property type="match status" value="3"/>
</dbReference>
<evidence type="ECO:0000259" key="5">
    <source>
        <dbReference type="PROSITE" id="PS50887"/>
    </source>
</evidence>
<dbReference type="Pfam" id="PF00486">
    <property type="entry name" value="Trans_reg_C"/>
    <property type="match status" value="1"/>
</dbReference>
<feature type="modified residue" description="4-aspartylphosphate" evidence="2">
    <location>
        <position position="51"/>
    </location>
</feature>
<evidence type="ECO:0000313" key="7">
    <source>
        <dbReference type="EMBL" id="ACK71164.1"/>
    </source>
</evidence>
<dbReference type="GO" id="GO:0005829">
    <property type="term" value="C:cytosol"/>
    <property type="evidence" value="ECO:0007669"/>
    <property type="project" value="TreeGrafter"/>
</dbReference>
<evidence type="ECO:0000256" key="2">
    <source>
        <dbReference type="PROSITE-ProRule" id="PRU00169"/>
    </source>
</evidence>
<feature type="modified residue" description="4-aspartylphosphate" evidence="2">
    <location>
        <position position="423"/>
    </location>
</feature>
<dbReference type="STRING" id="65393.PCC7424_2752"/>
<dbReference type="InterPro" id="IPR000160">
    <property type="entry name" value="GGDEF_dom"/>
</dbReference>
<evidence type="ECO:0000313" key="8">
    <source>
        <dbReference type="Proteomes" id="UP000002384"/>
    </source>
</evidence>